<name>A0AAQ3XEZ9_PASNO</name>
<dbReference type="PANTHER" id="PTHR37984:SF5">
    <property type="entry name" value="PROTEIN NYNRIN-LIKE"/>
    <property type="match status" value="1"/>
</dbReference>
<dbReference type="CDD" id="cd01647">
    <property type="entry name" value="RT_LTR"/>
    <property type="match status" value="1"/>
</dbReference>
<dbReference type="EC" id="2.7.7.49" evidence="1"/>
<proteinExistence type="predicted"/>
<dbReference type="Gene3D" id="2.40.70.10">
    <property type="entry name" value="Acid Proteases"/>
    <property type="match status" value="1"/>
</dbReference>
<evidence type="ECO:0000256" key="8">
    <source>
        <dbReference type="ARBA" id="ARBA00023268"/>
    </source>
</evidence>
<dbReference type="InterPro" id="IPR012337">
    <property type="entry name" value="RNaseH-like_sf"/>
</dbReference>
<dbReference type="InterPro" id="IPR043502">
    <property type="entry name" value="DNA/RNA_pol_sf"/>
</dbReference>
<dbReference type="InterPro" id="IPR041373">
    <property type="entry name" value="RT_RNaseH"/>
</dbReference>
<dbReference type="InterPro" id="IPR043128">
    <property type="entry name" value="Rev_trsase/Diguanyl_cyclase"/>
</dbReference>
<dbReference type="CDD" id="cd00303">
    <property type="entry name" value="retropepsin_like"/>
    <property type="match status" value="1"/>
</dbReference>
<keyword evidence="8" id="KW-0511">Multifunctional enzyme</keyword>
<accession>A0AAQ3XEZ9</accession>
<evidence type="ECO:0000256" key="3">
    <source>
        <dbReference type="ARBA" id="ARBA00022695"/>
    </source>
</evidence>
<sequence>MWVRVACMHFSESTARWLQSMEQKTRSCSWTEFHSMIMGRFGRDQHELLLRQLFSIKQSSTVSDYIDRFSAIMDQLIAYEHPQDPLYFITRFIHGLHEDIKPAVILQRPSTWDIACVLAQLQEEVVGSQCRIPFKRPDPYQAQRPSPAVPMPLPLPPRQEKWAPDAERKPPDASSGQTVEDRWSALRAYRRARGLCVKCAEKWSKGHRCAEAVQLHAVQELLELFQLEDDSAAGSSEQDISGDQLFLTMTLAAVAGGTSPRSMCVRGMIQGHFIRILLDSGSSHSFLSTLVACKLVGAVPLSPPLIVQVANGATLSCESQLCAAAWMIQDVTFSSDLKILPLPSAYDMILGMDWLMTVSPMRVHWGSKMGEDCELPVGTLVQLYSVDTPLTDTTSTVPSEVQDLLSEFQSLFQTPTSLPPPRSCDHSIPLIKGATPAVVRPYRYAPTLKNEIEQQLSEIKSPFSSLVLLVKKKDHSWRFCVDYRHLNAITIKSKYLVPVIDELLDELSGASWFSKLDLRAGFHQIRLKPSEEPKTAFQTHCGQFEFRVMPFGLTGAPVPHKTYESHIFHLRQIFELLHRDHWNVKRSKCSFALREISYLGHMISAQGVSTDPTKVSAIASWHSPASAKELRSFLGLASYYRKFVPHFGLITRPLTALLKKHVIFIWTPEHEHSFQALKHALCHAPVLALPNFTLPFELETDACATRRIKRSLGPKSQGLSTYEKEYLVVLLAVQQWRHYLQFKEFTIFTDQRSLVQVTDQRLHTFWQQRSAGRHSLNCLVFSIKLSIRKEQKIVLLMLCHAKLFMTVNVPPYPPATYLLPPSHRTLSNHFQLHLATIAFWCSLTIFIKVIISRHVFFVAILFVQQVYRLHGLPLAIVSDRDRIFSSTFWSELFCLADVRAPELRMSSAYHPQSDGQTERSTLNQTMAELRSFLGLASYYRKFVPHFGLITRPLTALLKKHVIFIWTPEHEHSFQALKHALCHAPVLALPNFTLPFELETDACATGVGAVLLQQGHPLAYLSKALGPKSQGLSTYEKEYIAVLLAVQQWRHYLQFQEFTIFTDQRSLVQLTDQRLHTFWQQKYSLNCLYKVVYKKGAENRVADALSRKTLHDSQCAAISASSPQWLQEVLSSYETDELATSLLTKLSIDPAAVPHFTLDNGLLRYKQRLWIGNNSSLRIKLMSACHDSALGGHSGFPVTYSRMKKLFAWYGMKSEVHRYVRGCSICQQSKSDRAKLPGLLQPLPVPDSAWQVLSLDFIEGLPTSSGNNCVLVFVDFFTKYGHFLPLRHPFTAASVAKLFVQQVYRLHGLPLAIVSDRDRIFSSTFWSELFRLADVQLRMSSAYHPQSDGQTERLNQTMETFLRCFVNACPSKWYDWLPLAEFWYNSSDHSDIGRSPFQALYGYPPRHFGINSTDAVSSTGLEDWCREHAVMQALIKQQLGRSRLRMKRQEDKNRSEREFNVGDLASLAPRSKPEAGLQILWPLPSAVSHWSGGVQVGASYILHYSPCFSCVTAEGSTPPILK</sequence>
<keyword evidence="3" id="KW-0548">Nucleotidyltransferase</keyword>
<evidence type="ECO:0000256" key="9">
    <source>
        <dbReference type="SAM" id="MobiDB-lite"/>
    </source>
</evidence>
<dbReference type="PANTHER" id="PTHR37984">
    <property type="entry name" value="PROTEIN CBG26694"/>
    <property type="match status" value="1"/>
</dbReference>
<keyword evidence="4" id="KW-0540">Nuclease</keyword>
<dbReference type="FunFam" id="3.30.70.270:FF:000026">
    <property type="entry name" value="Transposon Ty3-G Gag-Pol polyprotein"/>
    <property type="match status" value="1"/>
</dbReference>
<keyword evidence="5" id="KW-0255">Endonuclease</keyword>
<evidence type="ECO:0000256" key="2">
    <source>
        <dbReference type="ARBA" id="ARBA00022679"/>
    </source>
</evidence>
<dbReference type="InterPro" id="IPR000477">
    <property type="entry name" value="RT_dom"/>
</dbReference>
<dbReference type="Gene3D" id="3.10.10.10">
    <property type="entry name" value="HIV Type 1 Reverse Transcriptase, subunit A, domain 1"/>
    <property type="match status" value="1"/>
</dbReference>
<keyword evidence="2" id="KW-0808">Transferase</keyword>
<keyword evidence="12" id="KW-1185">Reference proteome</keyword>
<feature type="domain" description="Integrase catalytic" evidence="10">
    <location>
        <begin position="1239"/>
        <end position="1403"/>
    </location>
</feature>
<dbReference type="SUPFAM" id="SSF50630">
    <property type="entry name" value="Acid proteases"/>
    <property type="match status" value="1"/>
</dbReference>
<dbReference type="Proteomes" id="UP001341281">
    <property type="component" value="Chromosome 09"/>
</dbReference>
<dbReference type="GO" id="GO:0003676">
    <property type="term" value="F:nucleic acid binding"/>
    <property type="evidence" value="ECO:0007669"/>
    <property type="project" value="InterPro"/>
</dbReference>
<dbReference type="InterPro" id="IPR041588">
    <property type="entry name" value="Integrase_H2C2"/>
</dbReference>
<evidence type="ECO:0000256" key="5">
    <source>
        <dbReference type="ARBA" id="ARBA00022759"/>
    </source>
</evidence>
<evidence type="ECO:0000259" key="10">
    <source>
        <dbReference type="PROSITE" id="PS50994"/>
    </source>
</evidence>
<dbReference type="Pfam" id="PF00078">
    <property type="entry name" value="RVT_1"/>
    <property type="match status" value="1"/>
</dbReference>
<dbReference type="GO" id="GO:0003964">
    <property type="term" value="F:RNA-directed DNA polymerase activity"/>
    <property type="evidence" value="ECO:0007669"/>
    <property type="project" value="UniProtKB-KW"/>
</dbReference>
<dbReference type="InterPro" id="IPR021109">
    <property type="entry name" value="Peptidase_aspartic_dom_sf"/>
</dbReference>
<organism evidence="11 12">
    <name type="scientific">Paspalum notatum var. saurae</name>
    <dbReference type="NCBI Taxonomy" id="547442"/>
    <lineage>
        <taxon>Eukaryota</taxon>
        <taxon>Viridiplantae</taxon>
        <taxon>Streptophyta</taxon>
        <taxon>Embryophyta</taxon>
        <taxon>Tracheophyta</taxon>
        <taxon>Spermatophyta</taxon>
        <taxon>Magnoliopsida</taxon>
        <taxon>Liliopsida</taxon>
        <taxon>Poales</taxon>
        <taxon>Poaceae</taxon>
        <taxon>PACMAD clade</taxon>
        <taxon>Panicoideae</taxon>
        <taxon>Andropogonodae</taxon>
        <taxon>Paspaleae</taxon>
        <taxon>Paspalinae</taxon>
        <taxon>Paspalum</taxon>
    </lineage>
</organism>
<dbReference type="Pfam" id="PF08284">
    <property type="entry name" value="RVP_2"/>
    <property type="match status" value="1"/>
</dbReference>
<dbReference type="Pfam" id="PF17919">
    <property type="entry name" value="RT_RNaseH_2"/>
    <property type="match status" value="2"/>
</dbReference>
<dbReference type="Pfam" id="PF03732">
    <property type="entry name" value="Retrotrans_gag"/>
    <property type="match status" value="1"/>
</dbReference>
<feature type="compositionally biased region" description="Pro residues" evidence="9">
    <location>
        <begin position="147"/>
        <end position="157"/>
    </location>
</feature>
<keyword evidence="6" id="KW-0378">Hydrolase</keyword>
<dbReference type="Gene3D" id="1.10.340.70">
    <property type="match status" value="1"/>
</dbReference>
<dbReference type="Pfam" id="PF17921">
    <property type="entry name" value="Integrase_H2C2"/>
    <property type="match status" value="1"/>
</dbReference>
<gene>
    <name evidence="11" type="ORF">U9M48_041179</name>
</gene>
<dbReference type="InterPro" id="IPR036397">
    <property type="entry name" value="RNaseH_sf"/>
</dbReference>
<feature type="compositionally biased region" description="Basic and acidic residues" evidence="9">
    <location>
        <begin position="158"/>
        <end position="171"/>
    </location>
</feature>
<dbReference type="Gene3D" id="3.10.20.370">
    <property type="match status" value="1"/>
</dbReference>
<evidence type="ECO:0000256" key="7">
    <source>
        <dbReference type="ARBA" id="ARBA00022918"/>
    </source>
</evidence>
<evidence type="ECO:0000313" key="12">
    <source>
        <dbReference type="Proteomes" id="UP001341281"/>
    </source>
</evidence>
<dbReference type="FunFam" id="3.30.70.270:FF:000020">
    <property type="entry name" value="Transposon Tf2-6 polyprotein-like Protein"/>
    <property type="match status" value="1"/>
</dbReference>
<dbReference type="GO" id="GO:0004519">
    <property type="term" value="F:endonuclease activity"/>
    <property type="evidence" value="ECO:0007669"/>
    <property type="project" value="UniProtKB-KW"/>
</dbReference>
<reference evidence="11 12" key="1">
    <citation type="submission" date="2024-02" db="EMBL/GenBank/DDBJ databases">
        <title>High-quality chromosome-scale genome assembly of Pensacola bahiagrass (Paspalum notatum Flugge var. saurae).</title>
        <authorList>
            <person name="Vega J.M."/>
            <person name="Podio M."/>
            <person name="Orjuela J."/>
            <person name="Siena L.A."/>
            <person name="Pessino S.C."/>
            <person name="Combes M.C."/>
            <person name="Mariac C."/>
            <person name="Albertini E."/>
            <person name="Pupilli F."/>
            <person name="Ortiz J.P.A."/>
            <person name="Leblanc O."/>
        </authorList>
    </citation>
    <scope>NUCLEOTIDE SEQUENCE [LARGE SCALE GENOMIC DNA]</scope>
    <source>
        <strain evidence="11">R1</strain>
        <tissue evidence="11">Leaf</tissue>
    </source>
</reference>
<dbReference type="SUPFAM" id="SSF56672">
    <property type="entry name" value="DNA/RNA polymerases"/>
    <property type="match status" value="2"/>
</dbReference>
<dbReference type="EMBL" id="CP144753">
    <property type="protein sequence ID" value="WVZ95411.1"/>
    <property type="molecule type" value="Genomic_DNA"/>
</dbReference>
<dbReference type="PROSITE" id="PS50994">
    <property type="entry name" value="INTEGRASE"/>
    <property type="match status" value="1"/>
</dbReference>
<dbReference type="Pfam" id="PF17917">
    <property type="entry name" value="RT_RNaseH"/>
    <property type="match status" value="1"/>
</dbReference>
<dbReference type="InterPro" id="IPR001584">
    <property type="entry name" value="Integrase_cat-core"/>
</dbReference>
<dbReference type="Gene3D" id="3.30.70.270">
    <property type="match status" value="4"/>
</dbReference>
<dbReference type="InterPro" id="IPR050951">
    <property type="entry name" value="Retrovirus_Pol_polyprotein"/>
</dbReference>
<dbReference type="InterPro" id="IPR005162">
    <property type="entry name" value="Retrotrans_gag_dom"/>
</dbReference>
<dbReference type="InterPro" id="IPR041577">
    <property type="entry name" value="RT_RNaseH_2"/>
</dbReference>
<evidence type="ECO:0000313" key="11">
    <source>
        <dbReference type="EMBL" id="WVZ95411.1"/>
    </source>
</evidence>
<evidence type="ECO:0000256" key="1">
    <source>
        <dbReference type="ARBA" id="ARBA00012493"/>
    </source>
</evidence>
<protein>
    <recommendedName>
        <fullName evidence="1">RNA-directed DNA polymerase</fullName>
        <ecNumber evidence="1">2.7.7.49</ecNumber>
    </recommendedName>
</protein>
<dbReference type="GO" id="GO:0015074">
    <property type="term" value="P:DNA integration"/>
    <property type="evidence" value="ECO:0007669"/>
    <property type="project" value="InterPro"/>
</dbReference>
<evidence type="ECO:0000256" key="4">
    <source>
        <dbReference type="ARBA" id="ARBA00022722"/>
    </source>
</evidence>
<dbReference type="GO" id="GO:0016787">
    <property type="term" value="F:hydrolase activity"/>
    <property type="evidence" value="ECO:0007669"/>
    <property type="project" value="UniProtKB-KW"/>
</dbReference>
<dbReference type="FunFam" id="3.30.420.10:FF:000032">
    <property type="entry name" value="Retrovirus-related Pol polyprotein from transposon 297-like Protein"/>
    <property type="match status" value="1"/>
</dbReference>
<feature type="region of interest" description="Disordered" evidence="9">
    <location>
        <begin position="137"/>
        <end position="179"/>
    </location>
</feature>
<dbReference type="Gene3D" id="3.30.420.10">
    <property type="entry name" value="Ribonuclease H-like superfamily/Ribonuclease H"/>
    <property type="match status" value="1"/>
</dbReference>
<evidence type="ECO:0000256" key="6">
    <source>
        <dbReference type="ARBA" id="ARBA00022801"/>
    </source>
</evidence>
<keyword evidence="7" id="KW-0695">RNA-directed DNA polymerase</keyword>
<dbReference type="CDD" id="cd09274">
    <property type="entry name" value="RNase_HI_RT_Ty3"/>
    <property type="match status" value="1"/>
</dbReference>
<dbReference type="SUPFAM" id="SSF53098">
    <property type="entry name" value="Ribonuclease H-like"/>
    <property type="match status" value="2"/>
</dbReference>